<proteinExistence type="inferred from homology"/>
<dbReference type="InterPro" id="IPR028998">
    <property type="entry name" value="RimP_C"/>
</dbReference>
<dbReference type="Pfam" id="PF17384">
    <property type="entry name" value="DUF150_C"/>
    <property type="match status" value="1"/>
</dbReference>
<dbReference type="EMBL" id="NBZD01000002">
    <property type="protein sequence ID" value="PNH18880.1"/>
    <property type="molecule type" value="Genomic_DNA"/>
</dbReference>
<comment type="subcellular location">
    <subcellularLocation>
        <location evidence="3">Cytoplasm</location>
    </subcellularLocation>
</comment>
<dbReference type="InterPro" id="IPR028989">
    <property type="entry name" value="RimP_N"/>
</dbReference>
<dbReference type="InterPro" id="IPR003728">
    <property type="entry name" value="Ribosome_maturation_RimP"/>
</dbReference>
<comment type="similarity">
    <text evidence="3">Belongs to the RimP family.</text>
</comment>
<dbReference type="HAMAP" id="MF_01077">
    <property type="entry name" value="RimP"/>
    <property type="match status" value="1"/>
</dbReference>
<evidence type="ECO:0000313" key="7">
    <source>
        <dbReference type="Proteomes" id="UP000236394"/>
    </source>
</evidence>
<evidence type="ECO:0000256" key="1">
    <source>
        <dbReference type="ARBA" id="ARBA00022490"/>
    </source>
</evidence>
<keyword evidence="1 3" id="KW-0963">Cytoplasm</keyword>
<sequence>MAKSKIAAQAESLCAKLINDMGYDLVDVEFVKEGPDRFLRFYIDKRGGVGLDDCTEVSRSIDPLIDENMTIDQAYYLEVSSPGLDRPLKTDSDLLRHQGEKVEVTLYQARDGHKKFVGEIVAVDDGVLKLAVENMGVLSFTAAERAKVKQVITFD</sequence>
<feature type="domain" description="Ribosome maturation factor RimP C-terminal" evidence="5">
    <location>
        <begin position="88"/>
        <end position="135"/>
    </location>
</feature>
<dbReference type="GO" id="GO:0005829">
    <property type="term" value="C:cytosol"/>
    <property type="evidence" value="ECO:0007669"/>
    <property type="project" value="TreeGrafter"/>
</dbReference>
<evidence type="ECO:0000313" key="6">
    <source>
        <dbReference type="EMBL" id="PNH18880.1"/>
    </source>
</evidence>
<comment type="function">
    <text evidence="3">Required for maturation of 30S ribosomal subunits.</text>
</comment>
<dbReference type="Pfam" id="PF02576">
    <property type="entry name" value="RimP_N"/>
    <property type="match status" value="1"/>
</dbReference>
<reference evidence="7" key="1">
    <citation type="submission" date="2017-04" db="EMBL/GenBank/DDBJ databases">
        <authorList>
            <person name="Bumgarner R.E."/>
            <person name="Fredricks D.N."/>
            <person name="Srinivasan S."/>
        </authorList>
    </citation>
    <scope>NUCLEOTIDE SEQUENCE [LARGE SCALE GENOMIC DNA]</scope>
    <source>
        <strain evidence="7">KA00405</strain>
    </source>
</reference>
<name>A0A2J8B283_9FIRM</name>
<dbReference type="InterPro" id="IPR035956">
    <property type="entry name" value="RimP_N_sf"/>
</dbReference>
<dbReference type="PANTHER" id="PTHR33867">
    <property type="entry name" value="RIBOSOME MATURATION FACTOR RIMP"/>
    <property type="match status" value="1"/>
</dbReference>
<evidence type="ECO:0000259" key="5">
    <source>
        <dbReference type="Pfam" id="PF17384"/>
    </source>
</evidence>
<accession>A0A2J8B283</accession>
<comment type="caution">
    <text evidence="6">The sequence shown here is derived from an EMBL/GenBank/DDBJ whole genome shotgun (WGS) entry which is preliminary data.</text>
</comment>
<evidence type="ECO:0000256" key="3">
    <source>
        <dbReference type="HAMAP-Rule" id="MF_01077"/>
    </source>
</evidence>
<dbReference type="FunFam" id="3.30.300.70:FF:000001">
    <property type="entry name" value="Ribosome maturation factor RimP"/>
    <property type="match status" value="1"/>
</dbReference>
<dbReference type="RefSeq" id="WP_051821045.1">
    <property type="nucleotide sequence ID" value="NZ_NBZD01000002.1"/>
</dbReference>
<dbReference type="GO" id="GO:0000028">
    <property type="term" value="P:ribosomal small subunit assembly"/>
    <property type="evidence" value="ECO:0007669"/>
    <property type="project" value="TreeGrafter"/>
</dbReference>
<gene>
    <name evidence="3" type="primary">rimP</name>
    <name evidence="6" type="ORF">B7R76_04830</name>
</gene>
<evidence type="ECO:0000259" key="4">
    <source>
        <dbReference type="Pfam" id="PF02576"/>
    </source>
</evidence>
<dbReference type="GO" id="GO:0006412">
    <property type="term" value="P:translation"/>
    <property type="evidence" value="ECO:0007669"/>
    <property type="project" value="TreeGrafter"/>
</dbReference>
<dbReference type="PANTHER" id="PTHR33867:SF1">
    <property type="entry name" value="RIBOSOME MATURATION FACTOR RIMP"/>
    <property type="match status" value="1"/>
</dbReference>
<dbReference type="Gene3D" id="3.30.300.70">
    <property type="entry name" value="RimP-like superfamily, N-terminal"/>
    <property type="match status" value="1"/>
</dbReference>
<protein>
    <recommendedName>
        <fullName evidence="3">Ribosome maturation factor RimP</fullName>
    </recommendedName>
</protein>
<feature type="domain" description="Ribosome maturation factor RimP N-terminal" evidence="4">
    <location>
        <begin position="13"/>
        <end position="85"/>
    </location>
</feature>
<evidence type="ECO:0000256" key="2">
    <source>
        <dbReference type="ARBA" id="ARBA00022517"/>
    </source>
</evidence>
<dbReference type="AlphaFoldDB" id="A0A2J8B283"/>
<dbReference type="CDD" id="cd01734">
    <property type="entry name" value="YlxS_C"/>
    <property type="match status" value="1"/>
</dbReference>
<dbReference type="SUPFAM" id="SSF74942">
    <property type="entry name" value="YhbC-like, C-terminal domain"/>
    <property type="match status" value="1"/>
</dbReference>
<dbReference type="InterPro" id="IPR036847">
    <property type="entry name" value="RimP_C_sf"/>
</dbReference>
<dbReference type="Gene3D" id="2.30.30.180">
    <property type="entry name" value="Ribosome maturation factor RimP, C-terminal domain"/>
    <property type="match status" value="1"/>
</dbReference>
<dbReference type="Proteomes" id="UP000236394">
    <property type="component" value="Unassembled WGS sequence"/>
</dbReference>
<dbReference type="SUPFAM" id="SSF75420">
    <property type="entry name" value="YhbC-like, N-terminal domain"/>
    <property type="match status" value="1"/>
</dbReference>
<keyword evidence="2 3" id="KW-0690">Ribosome biogenesis</keyword>
<organism evidence="6 7">
    <name type="scientific">Mageeibacillus indolicus</name>
    <dbReference type="NCBI Taxonomy" id="884684"/>
    <lineage>
        <taxon>Bacteria</taxon>
        <taxon>Bacillati</taxon>
        <taxon>Bacillota</taxon>
        <taxon>Clostridia</taxon>
        <taxon>Eubacteriales</taxon>
        <taxon>Oscillospiraceae</taxon>
        <taxon>Mageeibacillus</taxon>
    </lineage>
</organism>